<sequence>MFLFLNTTCHHFQQKIKLIDSNASIAFFEVGEEDWKDLFPNQLSQISISTNHLEELPKVLASIQYKRGVLAYEDWEQLVPESYLLEIGKFVERIKENDQNQKKKVYLCIFKIDDLLAPNVKILKTSFYIMGTENGIVILFQEINTNITFPTQYSFEDWVIFQPIPIKPIYKPELWIKSKDSLSLYKDSSLSKNSVFGNVIVYKDSSLMPNPPIFRYPKEDDQISIPQDSWKSVPEKLKALEEMRKNQLITDEEYQQKKTELLKEF</sequence>
<organism evidence="1 2">
    <name type="scientific">Leptospira bouyouniensis</name>
    <dbReference type="NCBI Taxonomy" id="2484911"/>
    <lineage>
        <taxon>Bacteria</taxon>
        <taxon>Pseudomonadati</taxon>
        <taxon>Spirochaetota</taxon>
        <taxon>Spirochaetia</taxon>
        <taxon>Leptospirales</taxon>
        <taxon>Leptospiraceae</taxon>
        <taxon>Leptospira</taxon>
    </lineage>
</organism>
<gene>
    <name evidence="1" type="ORF">EHQ43_02805</name>
</gene>
<dbReference type="Proteomes" id="UP000297641">
    <property type="component" value="Unassembled WGS sequence"/>
</dbReference>
<comment type="caution">
    <text evidence="1">The sequence shown here is derived from an EMBL/GenBank/DDBJ whole genome shotgun (WGS) entry which is preliminary data.</text>
</comment>
<name>A0A7I0HWE7_9LEPT</name>
<protein>
    <submittedName>
        <fullName evidence="1">SHOCT domain-containing protein</fullName>
    </submittedName>
</protein>
<dbReference type="NCBIfam" id="NF047484">
    <property type="entry name" value="LA1326_LA4305"/>
    <property type="match status" value="1"/>
</dbReference>
<evidence type="ECO:0000313" key="1">
    <source>
        <dbReference type="EMBL" id="TGL08617.1"/>
    </source>
</evidence>
<evidence type="ECO:0000313" key="2">
    <source>
        <dbReference type="Proteomes" id="UP000297641"/>
    </source>
</evidence>
<proteinExistence type="predicted"/>
<reference evidence="1 2" key="1">
    <citation type="journal article" date="2019" name="PLoS Negl. Trop. Dis.">
        <title>Revisiting the worldwide diversity of Leptospira species in the environment.</title>
        <authorList>
            <person name="Vincent A.T."/>
            <person name="Schiettekatte O."/>
            <person name="Bourhy P."/>
            <person name="Veyrier F.J."/>
            <person name="Picardeau M."/>
        </authorList>
    </citation>
    <scope>NUCLEOTIDE SEQUENCE [LARGE SCALE GENOMIC DNA]</scope>
    <source>
        <strain evidence="1 2">201800273</strain>
    </source>
</reference>
<accession>A0A7I0HWE7</accession>
<dbReference type="AlphaFoldDB" id="A0A7I0HWE7"/>
<dbReference type="EMBL" id="RQFT01000003">
    <property type="protein sequence ID" value="TGL08617.1"/>
    <property type="molecule type" value="Genomic_DNA"/>
</dbReference>